<dbReference type="RefSeq" id="WP_163613288.1">
    <property type="nucleotide sequence ID" value="NZ_JAAGWB010000070.1"/>
</dbReference>
<keyword evidence="3" id="KW-1185">Reference proteome</keyword>
<dbReference type="EMBL" id="JAAGWH010000067">
    <property type="protein sequence ID" value="NEK96556.1"/>
    <property type="molecule type" value="Genomic_DNA"/>
</dbReference>
<evidence type="ECO:0000313" key="2">
    <source>
        <dbReference type="EMBL" id="NEN53456.1"/>
    </source>
</evidence>
<comment type="caution">
    <text evidence="1">The sequence shown here is derived from an EMBL/GenBank/DDBJ whole genome shotgun (WGS) entry which is preliminary data.</text>
</comment>
<name>A0A6P0F1K0_9ACTN</name>
<evidence type="ECO:0000313" key="3">
    <source>
        <dbReference type="Proteomes" id="UP000468828"/>
    </source>
</evidence>
<protein>
    <recommendedName>
        <fullName evidence="5">DUF4913 domain-containing protein</fullName>
    </recommendedName>
</protein>
<proteinExistence type="predicted"/>
<evidence type="ECO:0008006" key="5">
    <source>
        <dbReference type="Google" id="ProtNLM"/>
    </source>
</evidence>
<dbReference type="AlphaFoldDB" id="A0A6P0F1K0"/>
<organism evidence="1 3">
    <name type="scientific">Modestobacter muralis</name>
    <dbReference type="NCBI Taxonomy" id="1608614"/>
    <lineage>
        <taxon>Bacteria</taxon>
        <taxon>Bacillati</taxon>
        <taxon>Actinomycetota</taxon>
        <taxon>Actinomycetes</taxon>
        <taxon>Geodermatophilales</taxon>
        <taxon>Geodermatophilaceae</taxon>
        <taxon>Modestobacter</taxon>
    </lineage>
</organism>
<reference evidence="1 3" key="1">
    <citation type="submission" date="2020-01" db="EMBL/GenBank/DDBJ databases">
        <title>the WGS Modestobacter muralis CPCC 204518.</title>
        <authorList>
            <person name="Jiang Z."/>
        </authorList>
    </citation>
    <scope>NUCLEOTIDE SEQUENCE [LARGE SCALE GENOMIC DNA]</scope>
    <source>
        <strain evidence="1 3">DSM 100205</strain>
    </source>
</reference>
<evidence type="ECO:0000313" key="1">
    <source>
        <dbReference type="EMBL" id="NEK96556.1"/>
    </source>
</evidence>
<gene>
    <name evidence="2" type="ORF">G3R41_21365</name>
    <name evidence="1" type="ORF">GCU67_20650</name>
</gene>
<evidence type="ECO:0000313" key="4">
    <source>
        <dbReference type="Proteomes" id="UP000471152"/>
    </source>
</evidence>
<dbReference type="Proteomes" id="UP000468828">
    <property type="component" value="Unassembled WGS sequence"/>
</dbReference>
<dbReference type="Proteomes" id="UP000471152">
    <property type="component" value="Unassembled WGS sequence"/>
</dbReference>
<reference evidence="2 4" key="2">
    <citation type="submission" date="2020-02" db="EMBL/GenBank/DDBJ databases">
        <title>The WGS of Modestobacter muralis DSM 100205.</title>
        <authorList>
            <person name="Jiang Z."/>
        </authorList>
    </citation>
    <scope>NUCLEOTIDE SEQUENCE [LARGE SCALE GENOMIC DNA]</scope>
    <source>
        <strain evidence="2 4">DSM 100205</strain>
    </source>
</reference>
<sequence>MTGPLWVRCGVDVDHETHPHDGGMCDGGRTASAADAVGGDDLKGPKGIAGLLAATGAPRPWSLDSLTETQREELAGLLVAFVDHLNTDYAVSVTDLVLPCWPQHPRLVHDLASLYSGWVDIHQTLVASPERGMYWHDRWLPNFQQRLKTLHFGKAPDACTPNGHKTGWNAAAEQLETLKPANPGDVFAHIGDNPAWLNGTSS</sequence>
<accession>A0A6P0F1K0</accession>
<dbReference type="EMBL" id="JAAGWB010000070">
    <property type="protein sequence ID" value="NEN53456.1"/>
    <property type="molecule type" value="Genomic_DNA"/>
</dbReference>